<gene>
    <name evidence="2" type="ORF">AJ79_03124</name>
</gene>
<dbReference type="OrthoDB" id="3660930at2759"/>
<name>A0A2B7Y0A6_9EURO</name>
<feature type="signal peptide" evidence="1">
    <location>
        <begin position="1"/>
        <end position="17"/>
    </location>
</feature>
<dbReference type="AlphaFoldDB" id="A0A2B7Y0A6"/>
<comment type="caution">
    <text evidence="2">The sequence shown here is derived from an EMBL/GenBank/DDBJ whole genome shotgun (WGS) entry which is preliminary data.</text>
</comment>
<dbReference type="Proteomes" id="UP000223968">
    <property type="component" value="Unassembled WGS sequence"/>
</dbReference>
<sequence>MKFNLALVSLTVTGALSAMVGRSTVDECGSLGVNNPDFSKLPADIDRNNIRKCADHPLGRRRSLLGASLAPSNVEIRGVPFTPRAPDDIITTEKMECQWSAPLGCSGNWCWKSCGNDGQWCWLAKDDGHGDWKPCSKWQDCMNAAEKLDCGKGIACGACGCSC</sequence>
<protein>
    <recommendedName>
        <fullName evidence="4">IDI-2</fullName>
    </recommendedName>
</protein>
<evidence type="ECO:0000313" key="3">
    <source>
        <dbReference type="Proteomes" id="UP000223968"/>
    </source>
</evidence>
<feature type="chain" id="PRO_5013333052" description="IDI-2" evidence="1">
    <location>
        <begin position="18"/>
        <end position="163"/>
    </location>
</feature>
<evidence type="ECO:0000256" key="1">
    <source>
        <dbReference type="SAM" id="SignalP"/>
    </source>
</evidence>
<keyword evidence="1" id="KW-0732">Signal</keyword>
<evidence type="ECO:0000313" key="2">
    <source>
        <dbReference type="EMBL" id="PGH14302.1"/>
    </source>
</evidence>
<proteinExistence type="predicted"/>
<accession>A0A2B7Y0A6</accession>
<reference evidence="2 3" key="1">
    <citation type="submission" date="2017-10" db="EMBL/GenBank/DDBJ databases">
        <title>Comparative genomics in systemic dimorphic fungi from Ajellomycetaceae.</title>
        <authorList>
            <person name="Munoz J.F."/>
            <person name="Mcewen J.G."/>
            <person name="Clay O.K."/>
            <person name="Cuomo C.A."/>
        </authorList>
    </citation>
    <scope>NUCLEOTIDE SEQUENCE [LARGE SCALE GENOMIC DNA]</scope>
    <source>
        <strain evidence="2 3">UAMH5409</strain>
    </source>
</reference>
<keyword evidence="3" id="KW-1185">Reference proteome</keyword>
<dbReference type="EMBL" id="PDNB01000036">
    <property type="protein sequence ID" value="PGH14302.1"/>
    <property type="molecule type" value="Genomic_DNA"/>
</dbReference>
<organism evidence="2 3">
    <name type="scientific">Helicocarpus griseus UAMH5409</name>
    <dbReference type="NCBI Taxonomy" id="1447875"/>
    <lineage>
        <taxon>Eukaryota</taxon>
        <taxon>Fungi</taxon>
        <taxon>Dikarya</taxon>
        <taxon>Ascomycota</taxon>
        <taxon>Pezizomycotina</taxon>
        <taxon>Eurotiomycetes</taxon>
        <taxon>Eurotiomycetidae</taxon>
        <taxon>Onygenales</taxon>
        <taxon>Ajellomycetaceae</taxon>
        <taxon>Helicocarpus</taxon>
    </lineage>
</organism>
<evidence type="ECO:0008006" key="4">
    <source>
        <dbReference type="Google" id="ProtNLM"/>
    </source>
</evidence>